<proteinExistence type="predicted"/>
<accession>A0AAD6SCF3</accession>
<sequence>MIQQYTIPYSGRWKACDLSWQSKYPSTLAHIQGCIPRLEQLRIVLGAGTTSMISASSDAPLFRETHRIGFRPGFCGLPWGQLTTLRLGYHALIFYIGVLSVEFHEEVAMLKAASTLHIADIGWDSDRFFADMHALTGGVSSQICGHCPLHCGGWTFRTPE</sequence>
<name>A0AAD6SCF3_9AGAR</name>
<comment type="caution">
    <text evidence="1">The sequence shown here is derived from an EMBL/GenBank/DDBJ whole genome shotgun (WGS) entry which is preliminary data.</text>
</comment>
<gene>
    <name evidence="1" type="ORF">C8F04DRAFT_1136334</name>
</gene>
<protein>
    <submittedName>
        <fullName evidence="1">Uncharacterized protein</fullName>
    </submittedName>
</protein>
<evidence type="ECO:0000313" key="1">
    <source>
        <dbReference type="EMBL" id="KAJ7022977.1"/>
    </source>
</evidence>
<reference evidence="1" key="1">
    <citation type="submission" date="2023-03" db="EMBL/GenBank/DDBJ databases">
        <title>Massive genome expansion in bonnet fungi (Mycena s.s.) driven by repeated elements and novel gene families across ecological guilds.</title>
        <authorList>
            <consortium name="Lawrence Berkeley National Laboratory"/>
            <person name="Harder C.B."/>
            <person name="Miyauchi S."/>
            <person name="Viragh M."/>
            <person name="Kuo A."/>
            <person name="Thoen E."/>
            <person name="Andreopoulos B."/>
            <person name="Lu D."/>
            <person name="Skrede I."/>
            <person name="Drula E."/>
            <person name="Henrissat B."/>
            <person name="Morin E."/>
            <person name="Kohler A."/>
            <person name="Barry K."/>
            <person name="LaButti K."/>
            <person name="Morin E."/>
            <person name="Salamov A."/>
            <person name="Lipzen A."/>
            <person name="Mereny Z."/>
            <person name="Hegedus B."/>
            <person name="Baldrian P."/>
            <person name="Stursova M."/>
            <person name="Weitz H."/>
            <person name="Taylor A."/>
            <person name="Grigoriev I.V."/>
            <person name="Nagy L.G."/>
            <person name="Martin F."/>
            <person name="Kauserud H."/>
        </authorList>
    </citation>
    <scope>NUCLEOTIDE SEQUENCE</scope>
    <source>
        <strain evidence="1">CBHHK200</strain>
    </source>
</reference>
<dbReference type="AlphaFoldDB" id="A0AAD6SCF3"/>
<dbReference type="EMBL" id="JARJCM010000199">
    <property type="protein sequence ID" value="KAJ7022977.1"/>
    <property type="molecule type" value="Genomic_DNA"/>
</dbReference>
<dbReference type="Proteomes" id="UP001218188">
    <property type="component" value="Unassembled WGS sequence"/>
</dbReference>
<keyword evidence="2" id="KW-1185">Reference proteome</keyword>
<organism evidence="1 2">
    <name type="scientific">Mycena alexandri</name>
    <dbReference type="NCBI Taxonomy" id="1745969"/>
    <lineage>
        <taxon>Eukaryota</taxon>
        <taxon>Fungi</taxon>
        <taxon>Dikarya</taxon>
        <taxon>Basidiomycota</taxon>
        <taxon>Agaricomycotina</taxon>
        <taxon>Agaricomycetes</taxon>
        <taxon>Agaricomycetidae</taxon>
        <taxon>Agaricales</taxon>
        <taxon>Marasmiineae</taxon>
        <taxon>Mycenaceae</taxon>
        <taxon>Mycena</taxon>
    </lineage>
</organism>
<evidence type="ECO:0000313" key="2">
    <source>
        <dbReference type="Proteomes" id="UP001218188"/>
    </source>
</evidence>